<comment type="caution">
    <text evidence="3">The sequence shown here is derived from an EMBL/GenBank/DDBJ whole genome shotgun (WGS) entry which is preliminary data.</text>
</comment>
<dbReference type="GO" id="GO:0016787">
    <property type="term" value="F:hydrolase activity"/>
    <property type="evidence" value="ECO:0007669"/>
    <property type="project" value="UniProtKB-KW"/>
</dbReference>
<name>A0A2U3B8H4_9VIBR</name>
<dbReference type="NCBIfam" id="TIGR03590">
    <property type="entry name" value="PseG"/>
    <property type="match status" value="1"/>
</dbReference>
<dbReference type="SUPFAM" id="SSF53756">
    <property type="entry name" value="UDP-Glycosyltransferase/glycogen phosphorylase"/>
    <property type="match status" value="1"/>
</dbReference>
<evidence type="ECO:0000313" key="3">
    <source>
        <dbReference type="EMBL" id="PWI33100.1"/>
    </source>
</evidence>
<evidence type="ECO:0000256" key="1">
    <source>
        <dbReference type="PIRSR" id="PIRSR620023-1"/>
    </source>
</evidence>
<feature type="active site" description="Proton acceptor" evidence="1">
    <location>
        <position position="17"/>
    </location>
</feature>
<feature type="binding site" evidence="2">
    <location>
        <position position="187"/>
    </location>
    <ligand>
        <name>substrate</name>
    </ligand>
</feature>
<gene>
    <name evidence="3" type="primary">pseG</name>
    <name evidence="3" type="ORF">DI392_12390</name>
</gene>
<keyword evidence="3" id="KW-0378">Hydrolase</keyword>
<dbReference type="Proteomes" id="UP000245362">
    <property type="component" value="Unassembled WGS sequence"/>
</dbReference>
<feature type="binding site" evidence="2">
    <location>
        <position position="292"/>
    </location>
    <ligand>
        <name>substrate</name>
    </ligand>
</feature>
<dbReference type="InterPro" id="IPR020023">
    <property type="entry name" value="PseG"/>
</dbReference>
<keyword evidence="4" id="KW-1185">Reference proteome</keyword>
<proteinExistence type="predicted"/>
<evidence type="ECO:0000313" key="4">
    <source>
        <dbReference type="Proteomes" id="UP000245362"/>
    </source>
</evidence>
<sequence>MLIGIRVDASLKMGTGHTYRMLTLAHQLSENGHKVFFVVRRLAGHLIDLVARYFPVVELEQPPLFSRCDSGEKMSLANHCPHASWLEVSYENEIEQTQAAVNAELIKYGADKLDWLIVDNYAIEKTWQQALKPYSKRIFQVDDLADREHDVEALLDQNYYLKGEQRYDGLLPASAKRLCGPDFALLREEFFTVRQSLLDYTQRLADKHVVLFFGGIDIVNETSKALSGLLMVDSADHFDVIIGINNPHREQLESLCQKNSERVTLHVQVSNIMDFFAHSYLYVGAVGATTWERCVMALPGIVCSVADNQTQVAQDLNQINGHFYLGLSGELVAEDYRDAYQGLLNNKELLTEQSKTCAALVDGLGCRRVVEQLEEIAEYDEV</sequence>
<organism evidence="3 4">
    <name type="scientific">Vibrio albus</name>
    <dbReference type="NCBI Taxonomy" id="2200953"/>
    <lineage>
        <taxon>Bacteria</taxon>
        <taxon>Pseudomonadati</taxon>
        <taxon>Pseudomonadota</taxon>
        <taxon>Gammaproteobacteria</taxon>
        <taxon>Vibrionales</taxon>
        <taxon>Vibrionaceae</taxon>
        <taxon>Vibrio</taxon>
    </lineage>
</organism>
<protein>
    <submittedName>
        <fullName evidence="3">UDP-2,4-diacetamido-2,4, 6-trideoxy-beta-L-altropyranose hydrolase</fullName>
    </submittedName>
</protein>
<dbReference type="RefSeq" id="WP_109320216.1">
    <property type="nucleotide sequence ID" value="NZ_QFWT01000006.1"/>
</dbReference>
<evidence type="ECO:0000256" key="2">
    <source>
        <dbReference type="PIRSR" id="PIRSR620023-2"/>
    </source>
</evidence>
<dbReference type="EMBL" id="QFWT01000006">
    <property type="protein sequence ID" value="PWI33100.1"/>
    <property type="molecule type" value="Genomic_DNA"/>
</dbReference>
<dbReference type="OrthoDB" id="9788924at2"/>
<dbReference type="AlphaFoldDB" id="A0A2U3B8H4"/>
<dbReference type="Gene3D" id="3.40.50.2000">
    <property type="entry name" value="Glycogen Phosphorylase B"/>
    <property type="match status" value="1"/>
</dbReference>
<reference evidence="3 4" key="1">
    <citation type="submission" date="2018-05" db="EMBL/GenBank/DDBJ databases">
        <title>Vibrio limimaris sp. nov., isolated from marine sediment.</title>
        <authorList>
            <person name="Li C.-M."/>
        </authorList>
    </citation>
    <scope>NUCLEOTIDE SEQUENCE [LARGE SCALE GENOMIC DNA]</scope>
    <source>
        <strain evidence="3 4">E4404</strain>
    </source>
</reference>
<accession>A0A2U3B8H4</accession>
<dbReference type="Gene3D" id="3.40.50.11190">
    <property type="match status" value="1"/>
</dbReference>